<accession>A0A0E9T9G1</accession>
<reference evidence="1" key="2">
    <citation type="journal article" date="2015" name="Fish Shellfish Immunol.">
        <title>Early steps in the European eel (Anguilla anguilla)-Vibrio vulnificus interaction in the gills: Role of the RtxA13 toxin.</title>
        <authorList>
            <person name="Callol A."/>
            <person name="Pajuelo D."/>
            <person name="Ebbesson L."/>
            <person name="Teles M."/>
            <person name="MacKenzie S."/>
            <person name="Amaro C."/>
        </authorList>
    </citation>
    <scope>NUCLEOTIDE SEQUENCE</scope>
</reference>
<reference evidence="1" key="1">
    <citation type="submission" date="2014-11" db="EMBL/GenBank/DDBJ databases">
        <authorList>
            <person name="Amaro Gonzalez C."/>
        </authorList>
    </citation>
    <scope>NUCLEOTIDE SEQUENCE</scope>
</reference>
<name>A0A0E9T9G1_ANGAN</name>
<organism evidence="1">
    <name type="scientific">Anguilla anguilla</name>
    <name type="common">European freshwater eel</name>
    <name type="synonym">Muraena anguilla</name>
    <dbReference type="NCBI Taxonomy" id="7936"/>
    <lineage>
        <taxon>Eukaryota</taxon>
        <taxon>Metazoa</taxon>
        <taxon>Chordata</taxon>
        <taxon>Craniata</taxon>
        <taxon>Vertebrata</taxon>
        <taxon>Euteleostomi</taxon>
        <taxon>Actinopterygii</taxon>
        <taxon>Neopterygii</taxon>
        <taxon>Teleostei</taxon>
        <taxon>Anguilliformes</taxon>
        <taxon>Anguillidae</taxon>
        <taxon>Anguilla</taxon>
    </lineage>
</organism>
<evidence type="ECO:0000313" key="1">
    <source>
        <dbReference type="EMBL" id="JAH49383.1"/>
    </source>
</evidence>
<sequence>MRLESRLYIHSTSGEAAGKSRALFCKESGIK</sequence>
<protein>
    <submittedName>
        <fullName evidence="1">Uncharacterized protein</fullName>
    </submittedName>
</protein>
<proteinExistence type="predicted"/>
<dbReference type="AlphaFoldDB" id="A0A0E9T9G1"/>
<dbReference type="EMBL" id="GBXM01059194">
    <property type="protein sequence ID" value="JAH49383.1"/>
    <property type="molecule type" value="Transcribed_RNA"/>
</dbReference>